<dbReference type="InterPro" id="IPR041715">
    <property type="entry name" value="HisRS-like_core"/>
</dbReference>
<dbReference type="Pfam" id="PF03129">
    <property type="entry name" value="HGTP_anticodon"/>
    <property type="match status" value="1"/>
</dbReference>
<keyword evidence="8" id="KW-0030">Aminoacyl-tRNA synthetase</keyword>
<comment type="similarity">
    <text evidence="1">Belongs to the class-II aminoacyl-tRNA synthetase family.</text>
</comment>
<dbReference type="EC" id="6.1.1.21" evidence="2"/>
<evidence type="ECO:0000256" key="3">
    <source>
        <dbReference type="ARBA" id="ARBA00015302"/>
    </source>
</evidence>
<evidence type="ECO:0000256" key="2">
    <source>
        <dbReference type="ARBA" id="ARBA00012815"/>
    </source>
</evidence>
<dbReference type="Pfam" id="PF13393">
    <property type="entry name" value="tRNA-synt_His"/>
    <property type="match status" value="1"/>
</dbReference>
<evidence type="ECO:0000313" key="14">
    <source>
        <dbReference type="Proteomes" id="UP000634136"/>
    </source>
</evidence>
<dbReference type="InterPro" id="IPR004154">
    <property type="entry name" value="Anticodon-bd"/>
</dbReference>
<feature type="binding site" evidence="11">
    <location>
        <begin position="317"/>
        <end position="318"/>
    </location>
    <ligand>
        <name>L-histidine</name>
        <dbReference type="ChEBI" id="CHEBI:57595"/>
    </ligand>
</feature>
<protein>
    <recommendedName>
        <fullName evidence="3">Histidine--tRNA ligase, cytoplasmic</fullName>
        <ecNumber evidence="2">6.1.1.21</ecNumber>
    </recommendedName>
    <alternativeName>
        <fullName evidence="9">Histidyl-tRNA synthetase</fullName>
    </alternativeName>
</protein>
<feature type="domain" description="Aminoacyl-transfer RNA synthetases class-II family profile" evidence="12">
    <location>
        <begin position="137"/>
        <end position="390"/>
    </location>
</feature>
<evidence type="ECO:0000259" key="12">
    <source>
        <dbReference type="PROSITE" id="PS50862"/>
    </source>
</evidence>
<sequence>MSRILETWAGDFLSFFDLKDPEFDGFLSKVKDIVESNESRRLPKIPKGTRDFAKEQMTVRKKAFSIIEGVFERHGATVLDTPVFELRETLMGKYGEDSKLIYDLADQGGELCSLRYDLTVPFARYMAMNGLTSFKRYQIAKVYRRDNPSKGRYREFYQCDFDIAGQFEKMGPDFEVVRILTELLDELDIGDYEIKLNHRKLLDGMMEICGVPAAKFRTICSSIDKLDKQSFDQIRKEMVEEKGLSAETADKIGTFVKERGSPLALLSKFKQEGSAFLENAGSVEALNDLEILFKALDKSKRIDKVVFDLSLARGLDYYTGVIYEAVFKGGMNMKLNHLCAQVGSIAAGGRYDNLIGMFGSKQVPAVGVSLGIERVFAIMEQIQKDQKQMPRANKTEVLVSILGDDLTLASELVGELWDAGIKAEFLVNKRLPKHIDRVTESRIPWMVIVGERELSKGVVNLKDVEAAQDMEIPRDQIVDQLRQRLNP</sequence>
<dbReference type="InterPro" id="IPR045864">
    <property type="entry name" value="aa-tRNA-synth_II/BPL/LPL"/>
</dbReference>
<dbReference type="Proteomes" id="UP000634136">
    <property type="component" value="Unassembled WGS sequence"/>
</dbReference>
<dbReference type="GO" id="GO:0005524">
    <property type="term" value="F:ATP binding"/>
    <property type="evidence" value="ECO:0007669"/>
    <property type="project" value="UniProtKB-KW"/>
</dbReference>
<dbReference type="PIRSF" id="PIRSF001549">
    <property type="entry name" value="His-tRNA_synth"/>
    <property type="match status" value="1"/>
</dbReference>
<dbReference type="GO" id="GO:0003723">
    <property type="term" value="F:RNA binding"/>
    <property type="evidence" value="ECO:0007669"/>
    <property type="project" value="TreeGrafter"/>
</dbReference>
<dbReference type="PANTHER" id="PTHR11476">
    <property type="entry name" value="HISTIDYL-TRNA SYNTHETASE"/>
    <property type="match status" value="1"/>
</dbReference>
<dbReference type="PANTHER" id="PTHR11476:SF7">
    <property type="entry name" value="HISTIDINE--TRNA LIGASE"/>
    <property type="match status" value="1"/>
</dbReference>
<evidence type="ECO:0000256" key="6">
    <source>
        <dbReference type="ARBA" id="ARBA00022840"/>
    </source>
</evidence>
<dbReference type="OrthoDB" id="1906957at2759"/>
<dbReference type="CDD" id="cd00773">
    <property type="entry name" value="HisRS-like_core"/>
    <property type="match status" value="1"/>
</dbReference>
<reference evidence="13" key="1">
    <citation type="submission" date="2020-09" db="EMBL/GenBank/DDBJ databases">
        <title>Genome-Enabled Discovery of Anthraquinone Biosynthesis in Senna tora.</title>
        <authorList>
            <person name="Kang S.-H."/>
            <person name="Pandey R.P."/>
            <person name="Lee C.-M."/>
            <person name="Sim J.-S."/>
            <person name="Jeong J.-T."/>
            <person name="Choi B.-S."/>
            <person name="Jung M."/>
            <person name="Ginzburg D."/>
            <person name="Zhao K."/>
            <person name="Won S.Y."/>
            <person name="Oh T.-J."/>
            <person name="Yu Y."/>
            <person name="Kim N.-H."/>
            <person name="Lee O.R."/>
            <person name="Lee T.-H."/>
            <person name="Bashyal P."/>
            <person name="Kim T.-S."/>
            <person name="Lee W.-H."/>
            <person name="Kawkins C."/>
            <person name="Kim C.-K."/>
            <person name="Kim J.S."/>
            <person name="Ahn B.O."/>
            <person name="Rhee S.Y."/>
            <person name="Sohng J.K."/>
        </authorList>
    </citation>
    <scope>NUCLEOTIDE SEQUENCE</scope>
    <source>
        <tissue evidence="13">Leaf</tissue>
    </source>
</reference>
<evidence type="ECO:0000256" key="7">
    <source>
        <dbReference type="ARBA" id="ARBA00022917"/>
    </source>
</evidence>
<dbReference type="GO" id="GO:0005739">
    <property type="term" value="C:mitochondrion"/>
    <property type="evidence" value="ECO:0007669"/>
    <property type="project" value="TreeGrafter"/>
</dbReference>
<dbReference type="SUPFAM" id="SSF55681">
    <property type="entry name" value="Class II aaRS and biotin synthetases"/>
    <property type="match status" value="1"/>
</dbReference>
<dbReference type="CDD" id="cd00859">
    <property type="entry name" value="HisRS_anticodon"/>
    <property type="match status" value="1"/>
</dbReference>
<accession>A0A834W3X5</accession>
<evidence type="ECO:0000256" key="4">
    <source>
        <dbReference type="ARBA" id="ARBA00022598"/>
    </source>
</evidence>
<dbReference type="FunFam" id="3.30.930.10:FF:000061">
    <property type="entry name" value="Histidine--tRNA ligase, cytoplasmic"/>
    <property type="match status" value="1"/>
</dbReference>
<dbReference type="GO" id="GO:0005829">
    <property type="term" value="C:cytosol"/>
    <property type="evidence" value="ECO:0007669"/>
    <property type="project" value="TreeGrafter"/>
</dbReference>
<dbReference type="InterPro" id="IPR015807">
    <property type="entry name" value="His-tRNA-ligase"/>
</dbReference>
<keyword evidence="6" id="KW-0067">ATP-binding</keyword>
<evidence type="ECO:0000256" key="11">
    <source>
        <dbReference type="PIRSR" id="PIRSR001549-1"/>
    </source>
</evidence>
<dbReference type="NCBIfam" id="TIGR00442">
    <property type="entry name" value="hisS"/>
    <property type="match status" value="1"/>
</dbReference>
<evidence type="ECO:0000313" key="13">
    <source>
        <dbReference type="EMBL" id="KAF7808627.1"/>
    </source>
</evidence>
<evidence type="ECO:0000256" key="8">
    <source>
        <dbReference type="ARBA" id="ARBA00023146"/>
    </source>
</evidence>
<evidence type="ECO:0000256" key="1">
    <source>
        <dbReference type="ARBA" id="ARBA00008226"/>
    </source>
</evidence>
<evidence type="ECO:0000256" key="5">
    <source>
        <dbReference type="ARBA" id="ARBA00022741"/>
    </source>
</evidence>
<name>A0A834W3X5_9FABA</name>
<feature type="binding site" evidence="11">
    <location>
        <position position="313"/>
    </location>
    <ligand>
        <name>L-histidine</name>
        <dbReference type="ChEBI" id="CHEBI:57595"/>
    </ligand>
</feature>
<dbReference type="InterPro" id="IPR036621">
    <property type="entry name" value="Anticodon-bd_dom_sf"/>
</dbReference>
<dbReference type="GO" id="GO:0006427">
    <property type="term" value="P:histidyl-tRNA aminoacylation"/>
    <property type="evidence" value="ECO:0007669"/>
    <property type="project" value="InterPro"/>
</dbReference>
<dbReference type="InterPro" id="IPR006195">
    <property type="entry name" value="aa-tRNA-synth_II"/>
</dbReference>
<organism evidence="13 14">
    <name type="scientific">Senna tora</name>
    <dbReference type="NCBI Taxonomy" id="362788"/>
    <lineage>
        <taxon>Eukaryota</taxon>
        <taxon>Viridiplantae</taxon>
        <taxon>Streptophyta</taxon>
        <taxon>Embryophyta</taxon>
        <taxon>Tracheophyta</taxon>
        <taxon>Spermatophyta</taxon>
        <taxon>Magnoliopsida</taxon>
        <taxon>eudicotyledons</taxon>
        <taxon>Gunneridae</taxon>
        <taxon>Pentapetalae</taxon>
        <taxon>rosids</taxon>
        <taxon>fabids</taxon>
        <taxon>Fabales</taxon>
        <taxon>Fabaceae</taxon>
        <taxon>Caesalpinioideae</taxon>
        <taxon>Cassia clade</taxon>
        <taxon>Senna</taxon>
    </lineage>
</organism>
<dbReference type="InterPro" id="IPR004516">
    <property type="entry name" value="HisRS/HisZ"/>
</dbReference>
<dbReference type="HAMAP" id="MF_00127">
    <property type="entry name" value="His_tRNA_synth"/>
    <property type="match status" value="1"/>
</dbReference>
<feature type="binding site" evidence="11">
    <location>
        <position position="158"/>
    </location>
    <ligand>
        <name>L-histidine</name>
        <dbReference type="ChEBI" id="CHEBI:57595"/>
    </ligand>
</feature>
<dbReference type="SUPFAM" id="SSF52954">
    <property type="entry name" value="Class II aaRS ABD-related"/>
    <property type="match status" value="1"/>
</dbReference>
<evidence type="ECO:0000256" key="9">
    <source>
        <dbReference type="ARBA" id="ARBA00030619"/>
    </source>
</evidence>
<keyword evidence="4 13" id="KW-0436">Ligase</keyword>
<evidence type="ECO:0000256" key="10">
    <source>
        <dbReference type="ARBA" id="ARBA00047639"/>
    </source>
</evidence>
<keyword evidence="5" id="KW-0547">Nucleotide-binding</keyword>
<feature type="binding site" evidence="11">
    <location>
        <begin position="117"/>
        <end position="119"/>
    </location>
    <ligand>
        <name>L-histidine</name>
        <dbReference type="ChEBI" id="CHEBI:57595"/>
    </ligand>
</feature>
<comment type="caution">
    <text evidence="13">The sequence shown here is derived from an EMBL/GenBank/DDBJ whole genome shotgun (WGS) entry which is preliminary data.</text>
</comment>
<keyword evidence="7" id="KW-0648">Protein biosynthesis</keyword>
<keyword evidence="14" id="KW-1185">Reference proteome</keyword>
<feature type="binding site" evidence="11">
    <location>
        <position position="144"/>
    </location>
    <ligand>
        <name>L-histidine</name>
        <dbReference type="ChEBI" id="CHEBI:57595"/>
    </ligand>
</feature>
<feature type="binding site" evidence="11">
    <location>
        <position position="162"/>
    </location>
    <ligand>
        <name>L-histidine</name>
        <dbReference type="ChEBI" id="CHEBI:57595"/>
    </ligand>
</feature>
<comment type="catalytic activity">
    <reaction evidence="10">
        <text>tRNA(His) + L-histidine + ATP = L-histidyl-tRNA(His) + AMP + diphosphate + H(+)</text>
        <dbReference type="Rhea" id="RHEA:17313"/>
        <dbReference type="Rhea" id="RHEA-COMP:9665"/>
        <dbReference type="Rhea" id="RHEA-COMP:9689"/>
        <dbReference type="ChEBI" id="CHEBI:15378"/>
        <dbReference type="ChEBI" id="CHEBI:30616"/>
        <dbReference type="ChEBI" id="CHEBI:33019"/>
        <dbReference type="ChEBI" id="CHEBI:57595"/>
        <dbReference type="ChEBI" id="CHEBI:78442"/>
        <dbReference type="ChEBI" id="CHEBI:78527"/>
        <dbReference type="ChEBI" id="CHEBI:456215"/>
        <dbReference type="EC" id="6.1.1.21"/>
    </reaction>
</comment>
<dbReference type="Gene3D" id="3.40.50.800">
    <property type="entry name" value="Anticodon-binding domain"/>
    <property type="match status" value="1"/>
</dbReference>
<dbReference type="EMBL" id="JAAIUW010000011">
    <property type="protein sequence ID" value="KAF7808627.1"/>
    <property type="molecule type" value="Genomic_DNA"/>
</dbReference>
<dbReference type="FunFam" id="3.40.50.800:FF:000012">
    <property type="entry name" value="Histidine--tRNA ligase, cytoplasmic"/>
    <property type="match status" value="1"/>
</dbReference>
<dbReference type="PROSITE" id="PS50862">
    <property type="entry name" value="AA_TRNA_LIGASE_II"/>
    <property type="match status" value="1"/>
</dbReference>
<dbReference type="Gene3D" id="3.30.930.10">
    <property type="entry name" value="Bira Bifunctional Protein, Domain 2"/>
    <property type="match status" value="1"/>
</dbReference>
<proteinExistence type="inferred from homology"/>
<dbReference type="InterPro" id="IPR033656">
    <property type="entry name" value="HisRS_anticodon"/>
</dbReference>
<gene>
    <name evidence="13" type="ORF">G2W53_035370</name>
</gene>
<dbReference type="GO" id="GO:0004821">
    <property type="term" value="F:histidine-tRNA ligase activity"/>
    <property type="evidence" value="ECO:0007669"/>
    <property type="project" value="UniProtKB-EC"/>
</dbReference>
<dbReference type="AlphaFoldDB" id="A0A834W3X5"/>
<dbReference type="GO" id="GO:0032543">
    <property type="term" value="P:mitochondrial translation"/>
    <property type="evidence" value="ECO:0007669"/>
    <property type="project" value="TreeGrafter"/>
</dbReference>